<dbReference type="SUPFAM" id="SSF160369">
    <property type="entry name" value="Ribosomal protein L10-like"/>
    <property type="match status" value="1"/>
</dbReference>
<keyword evidence="6" id="KW-0694">RNA-binding</keyword>
<dbReference type="EMBL" id="CP089984">
    <property type="protein sequence ID" value="WXB16860.1"/>
    <property type="molecule type" value="Genomic_DNA"/>
</dbReference>
<sequence length="190" mass="20440">MSEASGTTTAVKPQIAAKNAEIAEVRARFDKMTAAVFLDYKGMTVEHVTRLRAAFRKAGVEYKVVKNTLVKQALKDAAFSDKLDSVLVGMTGVAWSYEEPGAAAKVVKAFRKEGPDGEKLKIKAGLIEGSVIDGTAVENELATMPGKDELRAKLLATLQAPLQQFVALLNAPAQNFVYLLAAKEREAEGK</sequence>
<protein>
    <recommendedName>
        <fullName evidence="5 6">Large ribosomal subunit protein uL10</fullName>
    </recommendedName>
</protein>
<proteinExistence type="inferred from homology"/>
<dbReference type="CDD" id="cd05797">
    <property type="entry name" value="Ribosomal_L10"/>
    <property type="match status" value="1"/>
</dbReference>
<comment type="function">
    <text evidence="1 6">Forms part of the ribosomal stalk, playing a central role in the interaction of the ribosome with GTP-bound translation factors.</text>
</comment>
<dbReference type="Pfam" id="PF00466">
    <property type="entry name" value="Ribosomal_L10"/>
    <property type="match status" value="1"/>
</dbReference>
<dbReference type="PANTHER" id="PTHR11560">
    <property type="entry name" value="39S RIBOSOMAL PROTEIN L10, MITOCHONDRIAL"/>
    <property type="match status" value="1"/>
</dbReference>
<dbReference type="PROSITE" id="PS01109">
    <property type="entry name" value="RIBOSOMAL_L10"/>
    <property type="match status" value="1"/>
</dbReference>
<evidence type="ECO:0000313" key="7">
    <source>
        <dbReference type="EMBL" id="WXB16860.1"/>
    </source>
</evidence>
<dbReference type="InterPro" id="IPR047865">
    <property type="entry name" value="Ribosomal_uL10_bac_type"/>
</dbReference>
<organism evidence="7 8">
    <name type="scientific">Pendulispora albinea</name>
    <dbReference type="NCBI Taxonomy" id="2741071"/>
    <lineage>
        <taxon>Bacteria</taxon>
        <taxon>Pseudomonadati</taxon>
        <taxon>Myxococcota</taxon>
        <taxon>Myxococcia</taxon>
        <taxon>Myxococcales</taxon>
        <taxon>Sorangiineae</taxon>
        <taxon>Pendulisporaceae</taxon>
        <taxon>Pendulispora</taxon>
    </lineage>
</organism>
<dbReference type="GO" id="GO:0005840">
    <property type="term" value="C:ribosome"/>
    <property type="evidence" value="ECO:0007669"/>
    <property type="project" value="UniProtKB-KW"/>
</dbReference>
<evidence type="ECO:0000256" key="3">
    <source>
        <dbReference type="ARBA" id="ARBA00022980"/>
    </source>
</evidence>
<evidence type="ECO:0000256" key="2">
    <source>
        <dbReference type="ARBA" id="ARBA00008889"/>
    </source>
</evidence>
<comment type="subunit">
    <text evidence="6">Part of the ribosomal stalk of the 50S ribosomal subunit. The N-terminus interacts with L11 and the large rRNA to form the base of the stalk. The C-terminus forms an elongated spine to which L12 dimers bind in a sequential fashion forming a multimeric L10(L12)X complex.</text>
</comment>
<keyword evidence="3 6" id="KW-0689">Ribosomal protein</keyword>
<dbReference type="InterPro" id="IPR002363">
    <property type="entry name" value="Ribosomal_uL10_CS_bac"/>
</dbReference>
<comment type="similarity">
    <text evidence="2 6">Belongs to the universal ribosomal protein uL10 family.</text>
</comment>
<keyword evidence="4 6" id="KW-0687">Ribonucleoprotein</keyword>
<name>A0ABZ2M5J8_9BACT</name>
<dbReference type="HAMAP" id="MF_00362">
    <property type="entry name" value="Ribosomal_uL10"/>
    <property type="match status" value="1"/>
</dbReference>
<dbReference type="Proteomes" id="UP001370348">
    <property type="component" value="Chromosome"/>
</dbReference>
<dbReference type="InterPro" id="IPR001790">
    <property type="entry name" value="Ribosomal_uL10"/>
</dbReference>
<keyword evidence="6" id="KW-0699">rRNA-binding</keyword>
<evidence type="ECO:0000256" key="1">
    <source>
        <dbReference type="ARBA" id="ARBA00002633"/>
    </source>
</evidence>
<dbReference type="Gene3D" id="3.30.70.1730">
    <property type="match status" value="1"/>
</dbReference>
<evidence type="ECO:0000256" key="6">
    <source>
        <dbReference type="HAMAP-Rule" id="MF_00362"/>
    </source>
</evidence>
<dbReference type="InterPro" id="IPR043141">
    <property type="entry name" value="Ribosomal_uL10-like_sf"/>
</dbReference>
<evidence type="ECO:0000256" key="4">
    <source>
        <dbReference type="ARBA" id="ARBA00023274"/>
    </source>
</evidence>
<gene>
    <name evidence="6 7" type="primary">rplJ</name>
    <name evidence="7" type="ORF">LZC94_06205</name>
</gene>
<keyword evidence="8" id="KW-1185">Reference proteome</keyword>
<dbReference type="NCBIfam" id="NF000955">
    <property type="entry name" value="PRK00099.1-1"/>
    <property type="match status" value="1"/>
</dbReference>
<reference evidence="7 8" key="1">
    <citation type="submission" date="2021-12" db="EMBL/GenBank/DDBJ databases">
        <title>Discovery of the Pendulisporaceae a myxobacterial family with distinct sporulation behavior and unique specialized metabolism.</title>
        <authorList>
            <person name="Garcia R."/>
            <person name="Popoff A."/>
            <person name="Bader C.D."/>
            <person name="Loehr J."/>
            <person name="Walesch S."/>
            <person name="Walt C."/>
            <person name="Boldt J."/>
            <person name="Bunk B."/>
            <person name="Haeckl F.J.F.P.J."/>
            <person name="Gunesch A.P."/>
            <person name="Birkelbach J."/>
            <person name="Nuebel U."/>
            <person name="Pietschmann T."/>
            <person name="Bach T."/>
            <person name="Mueller R."/>
        </authorList>
    </citation>
    <scope>NUCLEOTIDE SEQUENCE [LARGE SCALE GENOMIC DNA]</scope>
    <source>
        <strain evidence="7 8">MSr11954</strain>
    </source>
</reference>
<dbReference type="InterPro" id="IPR022973">
    <property type="entry name" value="Ribosomal_uL10_bac"/>
</dbReference>
<dbReference type="Gene3D" id="6.10.250.290">
    <property type="match status" value="1"/>
</dbReference>
<evidence type="ECO:0000313" key="8">
    <source>
        <dbReference type="Proteomes" id="UP001370348"/>
    </source>
</evidence>
<dbReference type="RefSeq" id="WP_394826491.1">
    <property type="nucleotide sequence ID" value="NZ_CP089984.1"/>
</dbReference>
<accession>A0ABZ2M5J8</accession>
<evidence type="ECO:0000256" key="5">
    <source>
        <dbReference type="ARBA" id="ARBA00035202"/>
    </source>
</evidence>